<feature type="region of interest" description="Disordered" evidence="4">
    <location>
        <begin position="1"/>
        <end position="32"/>
    </location>
</feature>
<evidence type="ECO:0000313" key="6">
    <source>
        <dbReference type="RefSeq" id="XP_010934197.3"/>
    </source>
</evidence>
<dbReference type="AlphaFoldDB" id="A0A6I9RYX4"/>
<evidence type="ECO:0000256" key="4">
    <source>
        <dbReference type="SAM" id="MobiDB-lite"/>
    </source>
</evidence>
<feature type="compositionally biased region" description="Basic and acidic residues" evidence="4">
    <location>
        <begin position="7"/>
        <end position="24"/>
    </location>
</feature>
<evidence type="ECO:0000256" key="3">
    <source>
        <dbReference type="ARBA" id="ARBA00022946"/>
    </source>
</evidence>
<dbReference type="Proteomes" id="UP000504607">
    <property type="component" value="Chromosome 11"/>
</dbReference>
<sequence>MSQTMDEPARSGESRSPRIGRSDTLRVAPPSRPQRWWRFPSFGRRAVRPCAMSPASLRAPFPPNPTLISPPPSSPLHSTVNNPFLIPSASLFLRGYFTRPEPAHLLPLRRNPRITRRCTPSTSPLISNATSVLFLQELGLDEMEAASLLQKHPELEWASPESLRRRLFSLQSVGITGLSLHRTVTRRPDTLTSPEIGHFLDFVREELKGLEASKLERLLISFHSQFFPDFSAKVRLLVDHGMPGNKLVHVLNNVNIMKVFCERPIEGLEEMIVFLKGYGWPELIIRRPLLLNLNLKSQLIPRVEYLAELGGGNREATGFLINKWPVILSYTVDHFKSHLEFWRSIGLTDEEVFRIALVHPHIFSVSKERKLKPRIQFLEQCKMNAEDIFKFLIKAPLFISLSFQDNLSKKLAFLVKIGYRHQTRELALAVGAVTRTSCENLQMVIDLFFNYGFSCEDVLTMSKKHPQVLQYNHESLEKKIEFLVEGMGREIGELLMFPAFLGYKLDDRIKHRYEVKKEIRGKGMSINKLLSVSATRFYSNKDSTVMDAGCDLDSPGQ</sequence>
<proteinExistence type="inferred from homology"/>
<keyword evidence="2" id="KW-0805">Transcription regulation</keyword>
<protein>
    <submittedName>
        <fullName evidence="6">Transcription termination factor MTERF8, chloroplastic</fullName>
    </submittedName>
</protein>
<name>A0A6I9RYX4_ELAGV</name>
<comment type="similarity">
    <text evidence="1">Belongs to the mTERF family.</text>
</comment>
<dbReference type="InterPro" id="IPR003690">
    <property type="entry name" value="MTERF"/>
</dbReference>
<evidence type="ECO:0000313" key="5">
    <source>
        <dbReference type="Proteomes" id="UP000504607"/>
    </source>
</evidence>
<dbReference type="Gene3D" id="1.25.70.10">
    <property type="entry name" value="Transcription termination factor 3, mitochondrial"/>
    <property type="match status" value="2"/>
</dbReference>
<dbReference type="RefSeq" id="XP_010934197.3">
    <property type="nucleotide sequence ID" value="XM_010935895.3"/>
</dbReference>
<dbReference type="GO" id="GO:0003676">
    <property type="term" value="F:nucleic acid binding"/>
    <property type="evidence" value="ECO:0007669"/>
    <property type="project" value="InterPro"/>
</dbReference>
<dbReference type="InterPro" id="IPR038538">
    <property type="entry name" value="MTERF_sf"/>
</dbReference>
<keyword evidence="2" id="KW-0804">Transcription</keyword>
<dbReference type="SMART" id="SM00733">
    <property type="entry name" value="Mterf"/>
    <property type="match status" value="7"/>
</dbReference>
<accession>A0A6I9RYX4</accession>
<dbReference type="GeneID" id="105054406"/>
<keyword evidence="2" id="KW-0806">Transcription termination</keyword>
<dbReference type="OrthoDB" id="637682at2759"/>
<dbReference type="PANTHER" id="PTHR13068">
    <property type="entry name" value="CGI-12 PROTEIN-RELATED"/>
    <property type="match status" value="1"/>
</dbReference>
<reference evidence="6" key="1">
    <citation type="submission" date="2025-08" db="UniProtKB">
        <authorList>
            <consortium name="RefSeq"/>
        </authorList>
    </citation>
    <scope>IDENTIFICATION</scope>
</reference>
<evidence type="ECO:0000256" key="1">
    <source>
        <dbReference type="ARBA" id="ARBA00007692"/>
    </source>
</evidence>
<dbReference type="InParanoid" id="A0A6I9RYX4"/>
<evidence type="ECO:0000256" key="2">
    <source>
        <dbReference type="ARBA" id="ARBA00022472"/>
    </source>
</evidence>
<organism evidence="5 6">
    <name type="scientific">Elaeis guineensis var. tenera</name>
    <name type="common">Oil palm</name>
    <dbReference type="NCBI Taxonomy" id="51953"/>
    <lineage>
        <taxon>Eukaryota</taxon>
        <taxon>Viridiplantae</taxon>
        <taxon>Streptophyta</taxon>
        <taxon>Embryophyta</taxon>
        <taxon>Tracheophyta</taxon>
        <taxon>Spermatophyta</taxon>
        <taxon>Magnoliopsida</taxon>
        <taxon>Liliopsida</taxon>
        <taxon>Arecaceae</taxon>
        <taxon>Arecoideae</taxon>
        <taxon>Cocoseae</taxon>
        <taxon>Elaeidinae</taxon>
        <taxon>Elaeis</taxon>
    </lineage>
</organism>
<dbReference type="KEGG" id="egu:105054406"/>
<dbReference type="Pfam" id="PF02536">
    <property type="entry name" value="mTERF"/>
    <property type="match status" value="1"/>
</dbReference>
<dbReference type="GO" id="GO:0006353">
    <property type="term" value="P:DNA-templated transcription termination"/>
    <property type="evidence" value="ECO:0007669"/>
    <property type="project" value="UniProtKB-KW"/>
</dbReference>
<dbReference type="PANTHER" id="PTHR13068:SF135">
    <property type="entry name" value="TRANSCRIPTION TERMINATION FACTOR MTERF8, CHLOROPLASTIC"/>
    <property type="match status" value="1"/>
</dbReference>
<keyword evidence="3" id="KW-0809">Transit peptide</keyword>
<gene>
    <name evidence="6" type="primary">LOC105054406</name>
</gene>
<keyword evidence="5" id="KW-1185">Reference proteome</keyword>